<gene>
    <name evidence="1" type="ORF">AB0H04_33845</name>
</gene>
<dbReference type="PROSITE" id="PS51257">
    <property type="entry name" value="PROKAR_LIPOPROTEIN"/>
    <property type="match status" value="1"/>
</dbReference>
<keyword evidence="2" id="KW-1185">Reference proteome</keyword>
<dbReference type="EMBL" id="JBFAEG010000029">
    <property type="protein sequence ID" value="MEU5711781.1"/>
    <property type="molecule type" value="Genomic_DNA"/>
</dbReference>
<sequence>MPHRPTVGFLHPGSTGAAVAACALANTAAVLWRTERAGNSTTRRRAD</sequence>
<reference evidence="1 2" key="1">
    <citation type="submission" date="2024-06" db="EMBL/GenBank/DDBJ databases">
        <title>The Natural Products Discovery Center: Release of the First 8490 Sequenced Strains for Exploring Actinobacteria Biosynthetic Diversity.</title>
        <authorList>
            <person name="Kalkreuter E."/>
            <person name="Kautsar S.A."/>
            <person name="Yang D."/>
            <person name="Bader C.D."/>
            <person name="Teijaro C.N."/>
            <person name="Fluegel L."/>
            <person name="Davis C.M."/>
            <person name="Simpson J.R."/>
            <person name="Lauterbach L."/>
            <person name="Steele A.D."/>
            <person name="Gui C."/>
            <person name="Meng S."/>
            <person name="Li G."/>
            <person name="Viehrig K."/>
            <person name="Ye F."/>
            <person name="Su P."/>
            <person name="Kiefer A.F."/>
            <person name="Nichols A."/>
            <person name="Cepeda A.J."/>
            <person name="Yan W."/>
            <person name="Fan B."/>
            <person name="Jiang Y."/>
            <person name="Adhikari A."/>
            <person name="Zheng C.-J."/>
            <person name="Schuster L."/>
            <person name="Cowan T.M."/>
            <person name="Smanski M.J."/>
            <person name="Chevrette M.G."/>
            <person name="De Carvalho L.P.S."/>
            <person name="Shen B."/>
        </authorList>
    </citation>
    <scope>NUCLEOTIDE SEQUENCE [LARGE SCALE GENOMIC DNA]</scope>
    <source>
        <strain evidence="1 2">NPDC020594</strain>
    </source>
</reference>
<dbReference type="Proteomes" id="UP001551011">
    <property type="component" value="Unassembled WGS sequence"/>
</dbReference>
<evidence type="ECO:0000313" key="1">
    <source>
        <dbReference type="EMBL" id="MEU5711781.1"/>
    </source>
</evidence>
<protein>
    <submittedName>
        <fullName evidence="1">Uncharacterized protein</fullName>
    </submittedName>
</protein>
<evidence type="ECO:0000313" key="2">
    <source>
        <dbReference type="Proteomes" id="UP001551011"/>
    </source>
</evidence>
<name>A0ABV3AIK7_9ACTN</name>
<organism evidence="1 2">
    <name type="scientific">Streptomyces flaveolus</name>
    <dbReference type="NCBI Taxonomy" id="67297"/>
    <lineage>
        <taxon>Bacteria</taxon>
        <taxon>Bacillati</taxon>
        <taxon>Actinomycetota</taxon>
        <taxon>Actinomycetes</taxon>
        <taxon>Kitasatosporales</taxon>
        <taxon>Streptomycetaceae</taxon>
        <taxon>Streptomyces</taxon>
    </lineage>
</organism>
<dbReference type="RefSeq" id="WP_231406380.1">
    <property type="nucleotide sequence ID" value="NZ_JBEXDP010000071.1"/>
</dbReference>
<comment type="caution">
    <text evidence="1">The sequence shown here is derived from an EMBL/GenBank/DDBJ whole genome shotgun (WGS) entry which is preliminary data.</text>
</comment>
<proteinExistence type="predicted"/>
<accession>A0ABV3AIK7</accession>